<keyword evidence="3" id="KW-1185">Reference proteome</keyword>
<gene>
    <name evidence="2" type="ORF">G3O08_02210</name>
</gene>
<organism evidence="2 3">
    <name type="scientific">Cryomorpha ignava</name>
    <dbReference type="NCBI Taxonomy" id="101383"/>
    <lineage>
        <taxon>Bacteria</taxon>
        <taxon>Pseudomonadati</taxon>
        <taxon>Bacteroidota</taxon>
        <taxon>Flavobacteriia</taxon>
        <taxon>Flavobacteriales</taxon>
        <taxon>Cryomorphaceae</taxon>
        <taxon>Cryomorpha</taxon>
    </lineage>
</organism>
<comment type="caution">
    <text evidence="2">The sequence shown here is derived from an EMBL/GenBank/DDBJ whole genome shotgun (WGS) entry which is preliminary data.</text>
</comment>
<dbReference type="Gene3D" id="3.50.50.60">
    <property type="entry name" value="FAD/NAD(P)-binding domain"/>
    <property type="match status" value="1"/>
</dbReference>
<dbReference type="InterPro" id="IPR002937">
    <property type="entry name" value="Amino_oxidase"/>
</dbReference>
<dbReference type="InterPro" id="IPR036188">
    <property type="entry name" value="FAD/NAD-bd_sf"/>
</dbReference>
<dbReference type="Proteomes" id="UP000486602">
    <property type="component" value="Unassembled WGS sequence"/>
</dbReference>
<proteinExistence type="predicted"/>
<reference evidence="2 3" key="1">
    <citation type="submission" date="2020-02" db="EMBL/GenBank/DDBJ databases">
        <title>Out from the shadows clarifying the taxonomy of the family Cryomorphaceae and related taxa by utilizing the GTDB taxonomic framework.</title>
        <authorList>
            <person name="Bowman J.P."/>
        </authorList>
    </citation>
    <scope>NUCLEOTIDE SEQUENCE [LARGE SCALE GENOMIC DNA]</scope>
    <source>
        <strain evidence="2 3">QSSC 1-22</strain>
    </source>
</reference>
<accession>A0A7K3WKZ1</accession>
<evidence type="ECO:0000313" key="3">
    <source>
        <dbReference type="Proteomes" id="UP000486602"/>
    </source>
</evidence>
<name>A0A7K3WKZ1_9FLAO</name>
<dbReference type="SUPFAM" id="SSF51905">
    <property type="entry name" value="FAD/NAD(P)-binding domain"/>
    <property type="match status" value="1"/>
</dbReference>
<dbReference type="Pfam" id="PF01593">
    <property type="entry name" value="Amino_oxidase"/>
    <property type="match status" value="1"/>
</dbReference>
<evidence type="ECO:0000259" key="1">
    <source>
        <dbReference type="Pfam" id="PF01593"/>
    </source>
</evidence>
<dbReference type="RefSeq" id="WP_163283025.1">
    <property type="nucleotide sequence ID" value="NZ_JAAGVY010000002.1"/>
</dbReference>
<dbReference type="EMBL" id="JAAGVY010000002">
    <property type="protein sequence ID" value="NEN22316.1"/>
    <property type="molecule type" value="Genomic_DNA"/>
</dbReference>
<protein>
    <submittedName>
        <fullName evidence="2">FAD-dependent oxidoreductase</fullName>
    </submittedName>
</protein>
<feature type="domain" description="Amine oxidase" evidence="1">
    <location>
        <begin position="15"/>
        <end position="409"/>
    </location>
</feature>
<evidence type="ECO:0000313" key="2">
    <source>
        <dbReference type="EMBL" id="NEN22316.1"/>
    </source>
</evidence>
<dbReference type="GO" id="GO:0016491">
    <property type="term" value="F:oxidoreductase activity"/>
    <property type="evidence" value="ECO:0007669"/>
    <property type="project" value="InterPro"/>
</dbReference>
<dbReference type="PANTHER" id="PTHR42841">
    <property type="entry name" value="AMINE OXIDASE"/>
    <property type="match status" value="1"/>
</dbReference>
<sequence>MNKQDYKIHIIGAGVSGLIAAKVLEDNGYSAVIIEATDRAGGRVKTDIIDGYQLDRGFQVLLTAYPAAQKYLDLESLDLQEFIPGASIFKKGKQTIIGDPLRDASLLLPTLFSGIGTFSDKLKILKLNNRLKKKNLSDIFADKEASTLSYLKGLGFSAEMINDFFKPFFSGIFLENKLDTSSRMFEFVYKMFGEGYATLPKAGIEAIPKQLSQNLKSTIFKFNTKVASLKDGEVTLDDNTKLENHFTIVATDASHLISNVKNQTTRWKSCDTLYFTAESRIIRKPLIGLIPKNGALINNIFYHTSLGTTTTPNKELLSVTVIDNQNLSNEMLIERVKEELKEHCSIHSCEFIKLYNIPMALPQLSDLKYEIPPSETRLTSSIFLAGDTQLNGSLNAAMISGERAAQAVIETISGKFFSESMTSKNS</sequence>
<dbReference type="AlphaFoldDB" id="A0A7K3WKZ1"/>